<keyword evidence="9" id="KW-0547">Nucleotide-binding</keyword>
<dbReference type="CDD" id="cd16922">
    <property type="entry name" value="HATPase_EvgS-ArcB-TorS-like"/>
    <property type="match status" value="1"/>
</dbReference>
<dbReference type="Proteomes" id="UP000010478">
    <property type="component" value="Chromosome"/>
</dbReference>
<dbReference type="Gene3D" id="1.10.8.500">
    <property type="entry name" value="HAMP domain in histidine kinase"/>
    <property type="match status" value="1"/>
</dbReference>
<dbReference type="SUPFAM" id="SSF55874">
    <property type="entry name" value="ATPase domain of HSP90 chaperone/DNA topoisomerase II/histidine kinase"/>
    <property type="match status" value="1"/>
</dbReference>
<evidence type="ECO:0000256" key="9">
    <source>
        <dbReference type="ARBA" id="ARBA00022741"/>
    </source>
</evidence>
<dbReference type="SUPFAM" id="SSF158472">
    <property type="entry name" value="HAMP domain-like"/>
    <property type="match status" value="1"/>
</dbReference>
<dbReference type="SMART" id="SM00387">
    <property type="entry name" value="HATPase_c"/>
    <property type="match status" value="1"/>
</dbReference>
<sequence length="923" mass="102584" precursor="true">MSLPNSSLNLFKLKRKLSLRSLLIVPFVLQIFAAVGLTGYISLRNGQKAVNDVASQLRQEMSDRLNLQVLNYLEKPYIAGQVIVAAAQEGQLDLTDFTKLERTLWRLVSQNTLEDVQIGLEDGTNIALDTTINDGIVSRLSDKARLPQRRFYKLDDRGQRIALLKTQAEFDPRTRPWYQVVQEAGKPAWTSVPYVSSSYNSATLGLSQPIYNRDGTLLGVQKSTFRLDKIHRFLSELKVGKTGQTFIVDRSGNLIASSTIGQPYIIDLKNEELQQIPAVKSESSVIRATAQAILDRFSNFNAIAQNQQLDFMLANQRQFVQVSAIRDERGIDWLSVVVVPESDFMAQINANTRTTILLCLGALVVTTILGLFTSRWITKPILQLQTASQAISSGQLDQTLQVQGISELESLADSFNQMAGQLKTSFIELESRVEERTAELQEAKQVADGANQAKSEFLANMSHELRTPLNGILGYAQILNRSSALPAKERHGVEVIHQCGSHLLTLINDVLDLSKIEAGKLELTPQAIHFPSFLQGVAEICRIRADQKGIDFVYEPDPQLPEGVFADEKRLRQVLLNLVGNAIKFTDKGSVTIEVAVVENHPNPSTRFFKFQVEDTGVGIAPDQLDKIFQAFEQVGDRKRQAEGTGLGLAISQRIVQLMNGEIQVKSQPGVGSEFFFEVELAIATDWAQQNSFTTGKQIIGYEGQRRSILVVDDRWENRAVLVNLLEPLGFQVSEAENGQAGLEKIRQSQPDLVIIDLAMPVMDGFELLKQIRSANDLQHQKIVVSSASVSQAYRQMSLDAGGNDFLAKPVEVSELFNLLATHLALKWKYGIAASNDSGPSTPTTALQKPEGIIPSPGELKTLLELAEQGNLKRLREHTEYLARSNPRYADFASQILQLAKQFKDEEIEELLKQHLTEKKADV</sequence>
<name>K9VND4_9CYAN</name>
<feature type="coiled-coil region" evidence="18">
    <location>
        <begin position="426"/>
        <end position="453"/>
    </location>
</feature>
<dbReference type="Gene3D" id="3.30.565.10">
    <property type="entry name" value="Histidine kinase-like ATPase, C-terminal domain"/>
    <property type="match status" value="1"/>
</dbReference>
<feature type="domain" description="Histidine kinase" evidence="20">
    <location>
        <begin position="460"/>
        <end position="683"/>
    </location>
</feature>
<evidence type="ECO:0000256" key="4">
    <source>
        <dbReference type="ARBA" id="ARBA00012438"/>
    </source>
</evidence>
<evidence type="ECO:0000256" key="17">
    <source>
        <dbReference type="PROSITE-ProRule" id="PRU00169"/>
    </source>
</evidence>
<dbReference type="FunFam" id="1.10.287.130:FF:000038">
    <property type="entry name" value="Sensory transduction histidine kinase"/>
    <property type="match status" value="1"/>
</dbReference>
<proteinExistence type="inferred from homology"/>
<gene>
    <name evidence="23" type="ORF">Osc7112_5220</name>
</gene>
<evidence type="ECO:0000256" key="5">
    <source>
        <dbReference type="ARBA" id="ARBA00022475"/>
    </source>
</evidence>
<dbReference type="Gene3D" id="1.10.287.130">
    <property type="match status" value="1"/>
</dbReference>
<evidence type="ECO:0000313" key="24">
    <source>
        <dbReference type="Proteomes" id="UP000010478"/>
    </source>
</evidence>
<dbReference type="Gene3D" id="3.30.450.20">
    <property type="entry name" value="PAS domain"/>
    <property type="match status" value="2"/>
</dbReference>
<dbReference type="InterPro" id="IPR001789">
    <property type="entry name" value="Sig_transdc_resp-reg_receiver"/>
</dbReference>
<keyword evidence="10 23" id="KW-0418">Kinase</keyword>
<evidence type="ECO:0000256" key="8">
    <source>
        <dbReference type="ARBA" id="ARBA00022692"/>
    </source>
</evidence>
<dbReference type="FunFam" id="3.30.565.10:FF:000010">
    <property type="entry name" value="Sensor histidine kinase RcsC"/>
    <property type="match status" value="1"/>
</dbReference>
<evidence type="ECO:0000256" key="16">
    <source>
        <dbReference type="ARBA" id="ARBA00074306"/>
    </source>
</evidence>
<dbReference type="Pfam" id="PF00672">
    <property type="entry name" value="HAMP"/>
    <property type="match status" value="1"/>
</dbReference>
<dbReference type="InterPro" id="IPR003661">
    <property type="entry name" value="HisK_dim/P_dom"/>
</dbReference>
<dbReference type="RefSeq" id="WP_015178693.1">
    <property type="nucleotide sequence ID" value="NC_019729.1"/>
</dbReference>
<protein>
    <recommendedName>
        <fullName evidence="16">Circadian input-output histidine kinase CikA</fullName>
        <ecNumber evidence="4">2.7.13.3</ecNumber>
    </recommendedName>
</protein>
<dbReference type="InterPro" id="IPR005467">
    <property type="entry name" value="His_kinase_dom"/>
</dbReference>
<dbReference type="InterPro" id="IPR003660">
    <property type="entry name" value="HAMP_dom"/>
</dbReference>
<dbReference type="Pfam" id="PF00072">
    <property type="entry name" value="Response_reg"/>
    <property type="match status" value="1"/>
</dbReference>
<keyword evidence="15" id="KW-0131">Cell cycle</keyword>
<keyword evidence="13" id="KW-0902">Two-component regulatory system</keyword>
<dbReference type="GO" id="GO:0005886">
    <property type="term" value="C:plasma membrane"/>
    <property type="evidence" value="ECO:0007669"/>
    <property type="project" value="UniProtKB-SubCell"/>
</dbReference>
<reference evidence="23 24" key="1">
    <citation type="submission" date="2012-05" db="EMBL/GenBank/DDBJ databases">
        <title>Finished chromosome of genome of Oscillatoria sp. PCC 7112.</title>
        <authorList>
            <consortium name="US DOE Joint Genome Institute"/>
            <person name="Gugger M."/>
            <person name="Coursin T."/>
            <person name="Rippka R."/>
            <person name="Tandeau De Marsac N."/>
            <person name="Huntemann M."/>
            <person name="Wei C.-L."/>
            <person name="Han J."/>
            <person name="Detter J.C."/>
            <person name="Han C."/>
            <person name="Tapia R."/>
            <person name="Davenport K."/>
            <person name="Daligault H."/>
            <person name="Erkkila T."/>
            <person name="Gu W."/>
            <person name="Munk A.C.C."/>
            <person name="Teshima H."/>
            <person name="Xu Y."/>
            <person name="Chain P."/>
            <person name="Chen A."/>
            <person name="Krypides N."/>
            <person name="Mavromatis K."/>
            <person name="Markowitz V."/>
            <person name="Szeto E."/>
            <person name="Ivanova N."/>
            <person name="Mikhailova N."/>
            <person name="Ovchinnikova G."/>
            <person name="Pagani I."/>
            <person name="Pati A."/>
            <person name="Goodwin L."/>
            <person name="Peters L."/>
            <person name="Pitluck S."/>
            <person name="Woyke T."/>
            <person name="Kerfeld C."/>
        </authorList>
    </citation>
    <scope>NUCLEOTIDE SEQUENCE [LARGE SCALE GENOMIC DNA]</scope>
    <source>
        <strain evidence="23 24">PCC 7112</strain>
    </source>
</reference>
<evidence type="ECO:0000256" key="2">
    <source>
        <dbReference type="ARBA" id="ARBA00004651"/>
    </source>
</evidence>
<evidence type="ECO:0000256" key="7">
    <source>
        <dbReference type="ARBA" id="ARBA00022679"/>
    </source>
</evidence>
<keyword evidence="11" id="KW-0067">ATP-binding</keyword>
<dbReference type="PROSITE" id="PS50885">
    <property type="entry name" value="HAMP"/>
    <property type="match status" value="1"/>
</dbReference>
<keyword evidence="5" id="KW-1003">Cell membrane</keyword>
<feature type="transmembrane region" description="Helical" evidence="19">
    <location>
        <begin position="21"/>
        <end position="43"/>
    </location>
</feature>
<dbReference type="Pfam" id="PF02743">
    <property type="entry name" value="dCache_1"/>
    <property type="match status" value="1"/>
</dbReference>
<dbReference type="CDD" id="cd06225">
    <property type="entry name" value="HAMP"/>
    <property type="match status" value="1"/>
</dbReference>
<dbReference type="SUPFAM" id="SSF52172">
    <property type="entry name" value="CheY-like"/>
    <property type="match status" value="1"/>
</dbReference>
<dbReference type="CDD" id="cd17546">
    <property type="entry name" value="REC_hyHK_CKI1_RcsC-like"/>
    <property type="match status" value="1"/>
</dbReference>
<evidence type="ECO:0000256" key="1">
    <source>
        <dbReference type="ARBA" id="ARBA00000085"/>
    </source>
</evidence>
<dbReference type="KEGG" id="oni:Osc7112_5220"/>
<keyword evidence="18" id="KW-0175">Coiled coil</keyword>
<dbReference type="HOGENOM" id="CLU_000445_114_10_3"/>
<comment type="catalytic activity">
    <reaction evidence="1">
        <text>ATP + protein L-histidine = ADP + protein N-phospho-L-histidine.</text>
        <dbReference type="EC" id="2.7.13.3"/>
    </reaction>
</comment>
<evidence type="ECO:0000256" key="15">
    <source>
        <dbReference type="ARBA" id="ARBA00023306"/>
    </source>
</evidence>
<evidence type="ECO:0000256" key="6">
    <source>
        <dbReference type="ARBA" id="ARBA00022553"/>
    </source>
</evidence>
<dbReference type="EMBL" id="CP003614">
    <property type="protein sequence ID" value="AFZ09471.1"/>
    <property type="molecule type" value="Genomic_DNA"/>
</dbReference>
<dbReference type="Gene3D" id="3.40.50.2300">
    <property type="match status" value="1"/>
</dbReference>
<dbReference type="STRING" id="179408.Osc7112_5220"/>
<evidence type="ECO:0000256" key="10">
    <source>
        <dbReference type="ARBA" id="ARBA00022777"/>
    </source>
</evidence>
<dbReference type="Pfam" id="PF02518">
    <property type="entry name" value="HATPase_c"/>
    <property type="match status" value="1"/>
</dbReference>
<feature type="domain" description="Response regulatory" evidence="21">
    <location>
        <begin position="708"/>
        <end position="824"/>
    </location>
</feature>
<dbReference type="PANTHER" id="PTHR43047">
    <property type="entry name" value="TWO-COMPONENT HISTIDINE PROTEIN KINASE"/>
    <property type="match status" value="1"/>
</dbReference>
<organism evidence="23 24">
    <name type="scientific">Phormidium nigroviride PCC 7112</name>
    <dbReference type="NCBI Taxonomy" id="179408"/>
    <lineage>
        <taxon>Bacteria</taxon>
        <taxon>Bacillati</taxon>
        <taxon>Cyanobacteriota</taxon>
        <taxon>Cyanophyceae</taxon>
        <taxon>Oscillatoriophycideae</taxon>
        <taxon>Oscillatoriales</taxon>
        <taxon>Oscillatoriaceae</taxon>
        <taxon>Phormidium</taxon>
    </lineage>
</organism>
<dbReference type="SMART" id="SM00388">
    <property type="entry name" value="HisKA"/>
    <property type="match status" value="1"/>
</dbReference>
<evidence type="ECO:0000256" key="11">
    <source>
        <dbReference type="ARBA" id="ARBA00022840"/>
    </source>
</evidence>
<comment type="similarity">
    <text evidence="3">In the N-terminal section; belongs to the phytochrome family.</text>
</comment>
<dbReference type="InterPro" id="IPR036890">
    <property type="entry name" value="HATPase_C_sf"/>
</dbReference>
<keyword evidence="8 19" id="KW-0812">Transmembrane</keyword>
<evidence type="ECO:0000259" key="20">
    <source>
        <dbReference type="PROSITE" id="PS50109"/>
    </source>
</evidence>
<dbReference type="PROSITE" id="PS50109">
    <property type="entry name" value="HIS_KIN"/>
    <property type="match status" value="1"/>
</dbReference>
<dbReference type="PROSITE" id="PS50110">
    <property type="entry name" value="RESPONSE_REGULATORY"/>
    <property type="match status" value="1"/>
</dbReference>
<dbReference type="SMART" id="SM00448">
    <property type="entry name" value="REC"/>
    <property type="match status" value="1"/>
</dbReference>
<dbReference type="GO" id="GO:0000155">
    <property type="term" value="F:phosphorelay sensor kinase activity"/>
    <property type="evidence" value="ECO:0007669"/>
    <property type="project" value="InterPro"/>
</dbReference>
<evidence type="ECO:0000313" key="23">
    <source>
        <dbReference type="EMBL" id="AFZ09471.1"/>
    </source>
</evidence>
<keyword evidence="7" id="KW-0808">Transferase</keyword>
<evidence type="ECO:0000256" key="3">
    <source>
        <dbReference type="ARBA" id="ARBA00006402"/>
    </source>
</evidence>
<keyword evidence="24" id="KW-1185">Reference proteome</keyword>
<dbReference type="SMART" id="SM00304">
    <property type="entry name" value="HAMP"/>
    <property type="match status" value="1"/>
</dbReference>
<dbReference type="OrthoDB" id="581426at2"/>
<dbReference type="InterPro" id="IPR003594">
    <property type="entry name" value="HATPase_dom"/>
</dbReference>
<dbReference type="AlphaFoldDB" id="K9VND4"/>
<feature type="transmembrane region" description="Helical" evidence="19">
    <location>
        <begin position="355"/>
        <end position="373"/>
    </location>
</feature>
<dbReference type="EC" id="2.7.13.3" evidence="4"/>
<evidence type="ECO:0000256" key="19">
    <source>
        <dbReference type="SAM" id="Phobius"/>
    </source>
</evidence>
<evidence type="ECO:0000256" key="13">
    <source>
        <dbReference type="ARBA" id="ARBA00023012"/>
    </source>
</evidence>
<dbReference type="InterPro" id="IPR036097">
    <property type="entry name" value="HisK_dim/P_sf"/>
</dbReference>
<accession>K9VND4</accession>
<dbReference type="PANTHER" id="PTHR43047:SF72">
    <property type="entry name" value="OSMOSENSING HISTIDINE PROTEIN KINASE SLN1"/>
    <property type="match status" value="1"/>
</dbReference>
<dbReference type="eggNOG" id="COG0784">
    <property type="taxonomic scope" value="Bacteria"/>
</dbReference>
<evidence type="ECO:0000256" key="14">
    <source>
        <dbReference type="ARBA" id="ARBA00023136"/>
    </source>
</evidence>
<dbReference type="eggNOG" id="COG5002">
    <property type="taxonomic scope" value="Bacteria"/>
</dbReference>
<dbReference type="InterPro" id="IPR033479">
    <property type="entry name" value="dCache_1"/>
</dbReference>
<dbReference type="CDD" id="cd00082">
    <property type="entry name" value="HisKA"/>
    <property type="match status" value="1"/>
</dbReference>
<dbReference type="Pfam" id="PF00512">
    <property type="entry name" value="HisKA"/>
    <property type="match status" value="1"/>
</dbReference>
<evidence type="ECO:0000259" key="21">
    <source>
        <dbReference type="PROSITE" id="PS50110"/>
    </source>
</evidence>
<evidence type="ECO:0000256" key="12">
    <source>
        <dbReference type="ARBA" id="ARBA00022989"/>
    </source>
</evidence>
<keyword evidence="6 17" id="KW-0597">Phosphoprotein</keyword>
<dbReference type="InterPro" id="IPR011006">
    <property type="entry name" value="CheY-like_superfamily"/>
</dbReference>
<dbReference type="GO" id="GO:0009927">
    <property type="term" value="F:histidine phosphotransfer kinase activity"/>
    <property type="evidence" value="ECO:0007669"/>
    <property type="project" value="TreeGrafter"/>
</dbReference>
<dbReference type="SUPFAM" id="SSF47384">
    <property type="entry name" value="Homodimeric domain of signal transducing histidine kinase"/>
    <property type="match status" value="1"/>
</dbReference>
<evidence type="ECO:0000259" key="22">
    <source>
        <dbReference type="PROSITE" id="PS50885"/>
    </source>
</evidence>
<comment type="subcellular location">
    <subcellularLocation>
        <location evidence="2">Cell membrane</location>
        <topology evidence="2">Multi-pass membrane protein</topology>
    </subcellularLocation>
</comment>
<keyword evidence="14 19" id="KW-0472">Membrane</keyword>
<dbReference type="eggNOG" id="COG4251">
    <property type="taxonomic scope" value="Bacteria"/>
</dbReference>
<evidence type="ECO:0000256" key="18">
    <source>
        <dbReference type="SAM" id="Coils"/>
    </source>
</evidence>
<dbReference type="InterPro" id="IPR004358">
    <property type="entry name" value="Sig_transdc_His_kin-like_C"/>
</dbReference>
<dbReference type="GO" id="GO:0005524">
    <property type="term" value="F:ATP binding"/>
    <property type="evidence" value="ECO:0007669"/>
    <property type="project" value="UniProtKB-KW"/>
</dbReference>
<feature type="modified residue" description="4-aspartylphosphate" evidence="17">
    <location>
        <position position="757"/>
    </location>
</feature>
<feature type="domain" description="HAMP" evidence="22">
    <location>
        <begin position="375"/>
        <end position="427"/>
    </location>
</feature>
<keyword evidence="12 19" id="KW-1133">Transmembrane helix</keyword>
<dbReference type="PRINTS" id="PR00344">
    <property type="entry name" value="BCTRLSENSOR"/>
</dbReference>